<evidence type="ECO:0000313" key="3">
    <source>
        <dbReference type="EMBL" id="GAX10566.1"/>
    </source>
</evidence>
<dbReference type="InterPro" id="IPR013762">
    <property type="entry name" value="Integrase-like_cat_sf"/>
</dbReference>
<evidence type="ECO:0000313" key="4">
    <source>
        <dbReference type="Proteomes" id="UP000198406"/>
    </source>
</evidence>
<feature type="region of interest" description="Disordered" evidence="2">
    <location>
        <begin position="672"/>
        <end position="699"/>
    </location>
</feature>
<evidence type="ECO:0000256" key="2">
    <source>
        <dbReference type="SAM" id="MobiDB-lite"/>
    </source>
</evidence>
<dbReference type="Gene3D" id="1.10.443.10">
    <property type="entry name" value="Intergrase catalytic core"/>
    <property type="match status" value="1"/>
</dbReference>
<dbReference type="GO" id="GO:0003677">
    <property type="term" value="F:DNA binding"/>
    <property type="evidence" value="ECO:0007669"/>
    <property type="project" value="InterPro"/>
</dbReference>
<gene>
    <name evidence="3" type="ORF">FisN_14Lu064</name>
</gene>
<dbReference type="InParanoid" id="A0A1Z5J9D1"/>
<accession>A0A1Z5J9D1</accession>
<feature type="compositionally biased region" description="Basic residues" evidence="2">
    <location>
        <begin position="687"/>
        <end position="696"/>
    </location>
</feature>
<keyword evidence="1" id="KW-0233">DNA recombination</keyword>
<dbReference type="OrthoDB" id="119991at2759"/>
<keyword evidence="4" id="KW-1185">Reference proteome</keyword>
<reference evidence="3 4" key="1">
    <citation type="journal article" date="2015" name="Plant Cell">
        <title>Oil accumulation by the oleaginous diatom Fistulifera solaris as revealed by the genome and transcriptome.</title>
        <authorList>
            <person name="Tanaka T."/>
            <person name="Maeda Y."/>
            <person name="Veluchamy A."/>
            <person name="Tanaka M."/>
            <person name="Abida H."/>
            <person name="Marechal E."/>
            <person name="Bowler C."/>
            <person name="Muto M."/>
            <person name="Sunaga Y."/>
            <person name="Tanaka M."/>
            <person name="Yoshino T."/>
            <person name="Taniguchi T."/>
            <person name="Fukuda Y."/>
            <person name="Nemoto M."/>
            <person name="Matsumoto M."/>
            <person name="Wong P.S."/>
            <person name="Aburatani S."/>
            <person name="Fujibuchi W."/>
        </authorList>
    </citation>
    <scope>NUCLEOTIDE SEQUENCE [LARGE SCALE GENOMIC DNA]</scope>
    <source>
        <strain evidence="3 4">JPCC DA0580</strain>
    </source>
</reference>
<dbReference type="EMBL" id="BDSP01000022">
    <property type="protein sequence ID" value="GAX10566.1"/>
    <property type="molecule type" value="Genomic_DNA"/>
</dbReference>
<dbReference type="GO" id="GO:0006310">
    <property type="term" value="P:DNA recombination"/>
    <property type="evidence" value="ECO:0007669"/>
    <property type="project" value="UniProtKB-KW"/>
</dbReference>
<dbReference type="InterPro" id="IPR011010">
    <property type="entry name" value="DNA_brk_join_enz"/>
</dbReference>
<dbReference type="AlphaFoldDB" id="A0A1Z5J9D1"/>
<feature type="compositionally biased region" description="Acidic residues" evidence="2">
    <location>
        <begin position="184"/>
        <end position="205"/>
    </location>
</feature>
<comment type="caution">
    <text evidence="3">The sequence shown here is derived from an EMBL/GenBank/DDBJ whole genome shotgun (WGS) entry which is preliminary data.</text>
</comment>
<feature type="non-terminal residue" evidence="3">
    <location>
        <position position="772"/>
    </location>
</feature>
<organism evidence="3 4">
    <name type="scientific">Fistulifera solaris</name>
    <name type="common">Oleaginous diatom</name>
    <dbReference type="NCBI Taxonomy" id="1519565"/>
    <lineage>
        <taxon>Eukaryota</taxon>
        <taxon>Sar</taxon>
        <taxon>Stramenopiles</taxon>
        <taxon>Ochrophyta</taxon>
        <taxon>Bacillariophyta</taxon>
        <taxon>Bacillariophyceae</taxon>
        <taxon>Bacillariophycidae</taxon>
        <taxon>Naviculales</taxon>
        <taxon>Naviculaceae</taxon>
        <taxon>Fistulifera</taxon>
    </lineage>
</organism>
<feature type="region of interest" description="Disordered" evidence="2">
    <location>
        <begin position="173"/>
        <end position="209"/>
    </location>
</feature>
<dbReference type="SUPFAM" id="SSF56349">
    <property type="entry name" value="DNA breaking-rejoining enzymes"/>
    <property type="match status" value="1"/>
</dbReference>
<proteinExistence type="predicted"/>
<dbReference type="Proteomes" id="UP000198406">
    <property type="component" value="Unassembled WGS sequence"/>
</dbReference>
<name>A0A1Z5J9D1_FISSO</name>
<protein>
    <submittedName>
        <fullName evidence="3">Uncharacterized protein</fullName>
    </submittedName>
</protein>
<sequence>MSAQNVPVQANVVAGRVVLARPMSLQQMDDGIVSKNVFSSYCNGIIHFINWCAVQNVDETSELLTELAKETVKDCRDPNEGESKKKHRARVKAVYMNLIRNARNSPLVIEENITPGLVMKYIASGANQQTGKALSRSSYKGKRSAIFHLLRCHNGRGPTEEYKQRIGNYWKGFGRKRSNRSPQNEDENEDGNGDSSDDEEDDRDELNEGKEAISTELYRSILKWLLEYASVDSLLAACFICLTWNLACRSNNTAKLKLSHLSWTKFDAMQINFKHTKTDVTGAEKQVKRNLYSNINEPDIDFTFLLGLYLATNFTTVQEAGYRLFPGTSDSTTKRVSRKLQEVLELHEDEVIAMGYASISDIGLHSLRKGAATYLGSLPGGPSPVAICHRCGWSTGKVLDIYFQQLQRGDEFVGRCLSLLNLMSSDFASSPAYFCPEVVDNEWMANCVKKVFPCFHHINGMQKILQRCLASMIHHHDYVARFEANHPARKSIAIFRDYNLMEHGLAALKTHKAWDTTNHISGVPPHVKELVDLAEIKDQLGSIAERIFEKVMKGVTDYFETRRIGGGELTEERLMELIQRASDSTRSEVFDRLTLQLERLVESFQQNPLRGMYVEEPTNGNAFSSTELPIDFEFPRSNTLDLWVQWNTPNREQNIPALKNVSTKSYKFLDEKQRSAGECNRSSRLQANRKGKRRESRRTASDMKILCQFIEAEARKFGFETISELNMQEAFETVAKEFGFGQEAWTTTLKAVQKLKNARKNAPAVEAEEDHN</sequence>
<dbReference type="GO" id="GO:0015074">
    <property type="term" value="P:DNA integration"/>
    <property type="evidence" value="ECO:0007669"/>
    <property type="project" value="InterPro"/>
</dbReference>
<evidence type="ECO:0000256" key="1">
    <source>
        <dbReference type="ARBA" id="ARBA00023172"/>
    </source>
</evidence>